<evidence type="ECO:0008006" key="4">
    <source>
        <dbReference type="Google" id="ProtNLM"/>
    </source>
</evidence>
<name>A0ABR3A9Q2_9AGAR</name>
<keyword evidence="3" id="KW-1185">Reference proteome</keyword>
<dbReference type="InterPro" id="IPR029069">
    <property type="entry name" value="HotDog_dom_sf"/>
</dbReference>
<evidence type="ECO:0000313" key="2">
    <source>
        <dbReference type="EMBL" id="KAL0070265.1"/>
    </source>
</evidence>
<evidence type="ECO:0000313" key="3">
    <source>
        <dbReference type="Proteomes" id="UP001437256"/>
    </source>
</evidence>
<organism evidence="2 3">
    <name type="scientific">Marasmius tenuissimus</name>
    <dbReference type="NCBI Taxonomy" id="585030"/>
    <lineage>
        <taxon>Eukaryota</taxon>
        <taxon>Fungi</taxon>
        <taxon>Dikarya</taxon>
        <taxon>Basidiomycota</taxon>
        <taxon>Agaricomycotina</taxon>
        <taxon>Agaricomycetes</taxon>
        <taxon>Agaricomycetidae</taxon>
        <taxon>Agaricales</taxon>
        <taxon>Marasmiineae</taxon>
        <taxon>Marasmiaceae</taxon>
        <taxon>Marasmius</taxon>
    </lineage>
</organism>
<accession>A0ABR3A9Q2</accession>
<dbReference type="CDD" id="cd03443">
    <property type="entry name" value="PaaI_thioesterase"/>
    <property type="match status" value="1"/>
</dbReference>
<dbReference type="PANTHER" id="PTHR21660:SF1">
    <property type="entry name" value="ACYL-COENZYME A THIOESTERASE 13"/>
    <property type="match status" value="1"/>
</dbReference>
<proteinExistence type="predicted"/>
<gene>
    <name evidence="2" type="ORF">AAF712_002757</name>
</gene>
<dbReference type="SUPFAM" id="SSF54637">
    <property type="entry name" value="Thioesterase/thiol ester dehydrase-isomerase"/>
    <property type="match status" value="1"/>
</dbReference>
<comment type="caution">
    <text evidence="2">The sequence shown here is derived from an EMBL/GenBank/DDBJ whole genome shotgun (WGS) entry which is preliminary data.</text>
</comment>
<reference evidence="2 3" key="1">
    <citation type="submission" date="2024-05" db="EMBL/GenBank/DDBJ databases">
        <title>A draft genome resource for the thread blight pathogen Marasmius tenuissimus strain MS-2.</title>
        <authorList>
            <person name="Yulfo-Soto G.E."/>
            <person name="Baruah I.K."/>
            <person name="Amoako-Attah I."/>
            <person name="Bukari Y."/>
            <person name="Meinhardt L.W."/>
            <person name="Bailey B.A."/>
            <person name="Cohen S.P."/>
        </authorList>
    </citation>
    <scope>NUCLEOTIDE SEQUENCE [LARGE SCALE GENOMIC DNA]</scope>
    <source>
        <strain evidence="2 3">MS-2</strain>
    </source>
</reference>
<sequence>MLPPGSYSNFERHHQLPAHPNTDVSWVKGNISDEGKRLVLGIVSYFVGSKEGCFGFSIGERLRLIEANVFAKDGEASQGKTVFEITIDKDMCNSFGTLHGACATYFVGPCTMSAMGMLGAALGIDGTGVSQSVNINWHQPAAMGTILHIVSTSVFITGRIRTSQCEIWDKDQRTLYASAVHSTVNTFRSSSDRSKM</sequence>
<dbReference type="PANTHER" id="PTHR21660">
    <property type="entry name" value="THIOESTERASE SUPERFAMILY MEMBER-RELATED"/>
    <property type="match status" value="1"/>
</dbReference>
<dbReference type="EMBL" id="JBBXMP010000008">
    <property type="protein sequence ID" value="KAL0070265.1"/>
    <property type="molecule type" value="Genomic_DNA"/>
</dbReference>
<dbReference type="Proteomes" id="UP001437256">
    <property type="component" value="Unassembled WGS sequence"/>
</dbReference>
<evidence type="ECO:0000256" key="1">
    <source>
        <dbReference type="ARBA" id="ARBA00022801"/>
    </source>
</evidence>
<protein>
    <recommendedName>
        <fullName evidence="4">Thioesterase domain-containing protein</fullName>
    </recommendedName>
</protein>
<dbReference type="InterPro" id="IPR039298">
    <property type="entry name" value="ACOT13"/>
</dbReference>
<dbReference type="Gene3D" id="3.10.129.10">
    <property type="entry name" value="Hotdog Thioesterase"/>
    <property type="match status" value="1"/>
</dbReference>
<keyword evidence="1" id="KW-0378">Hydrolase</keyword>